<keyword evidence="3" id="KW-1185">Reference proteome</keyword>
<dbReference type="Proteomes" id="UP000188929">
    <property type="component" value="Unassembled WGS sequence"/>
</dbReference>
<dbReference type="EMBL" id="MOMC01000012">
    <property type="protein sequence ID" value="ONH32323.1"/>
    <property type="molecule type" value="Genomic_DNA"/>
</dbReference>
<evidence type="ECO:0000313" key="2">
    <source>
        <dbReference type="EMBL" id="ONH32323.1"/>
    </source>
</evidence>
<accession>A0A1V2IGJ2</accession>
<comment type="caution">
    <text evidence="2">The sequence shown here is derived from an EMBL/GenBank/DDBJ whole genome shotgun (WGS) entry which is preliminary data.</text>
</comment>
<dbReference type="AlphaFoldDB" id="A0A1V2IGJ2"/>
<name>A0A1V2IGJ2_9ACTN</name>
<reference evidence="3" key="1">
    <citation type="submission" date="2016-10" db="EMBL/GenBank/DDBJ databases">
        <title>Frankia sp. NRRL B-16386 Genome sequencing.</title>
        <authorList>
            <person name="Ghodhbane-Gtari F."/>
            <person name="Swanson E."/>
            <person name="Gueddou A."/>
            <person name="Hezbri K."/>
            <person name="Ktari K."/>
            <person name="Nouioui I."/>
            <person name="Morris K."/>
            <person name="Simpson S."/>
            <person name="Abebe-Akele F."/>
            <person name="Thomas K."/>
            <person name="Gtari M."/>
            <person name="Tisa L.S."/>
        </authorList>
    </citation>
    <scope>NUCLEOTIDE SEQUENCE [LARGE SCALE GENOMIC DNA]</scope>
    <source>
        <strain evidence="3">NRRL B-16386</strain>
    </source>
</reference>
<protein>
    <recommendedName>
        <fullName evidence="4">YokE-like PH domain-containing protein</fullName>
    </recommendedName>
</protein>
<proteinExistence type="predicted"/>
<evidence type="ECO:0000313" key="1">
    <source>
        <dbReference type="EMBL" id="ONH32175.1"/>
    </source>
</evidence>
<gene>
    <name evidence="2" type="ORF">BL253_06160</name>
    <name evidence="1" type="ORF">BL253_06165</name>
</gene>
<dbReference type="EMBL" id="MOMC01000013">
    <property type="protein sequence ID" value="ONH32175.1"/>
    <property type="molecule type" value="Genomic_DNA"/>
</dbReference>
<organism evidence="2 3">
    <name type="scientific">Pseudofrankia asymbiotica</name>
    <dbReference type="NCBI Taxonomy" id="1834516"/>
    <lineage>
        <taxon>Bacteria</taxon>
        <taxon>Bacillati</taxon>
        <taxon>Actinomycetota</taxon>
        <taxon>Actinomycetes</taxon>
        <taxon>Frankiales</taxon>
        <taxon>Frankiaceae</taxon>
        <taxon>Pseudofrankia</taxon>
    </lineage>
</organism>
<evidence type="ECO:0008006" key="4">
    <source>
        <dbReference type="Google" id="ProtNLM"/>
    </source>
</evidence>
<evidence type="ECO:0000313" key="3">
    <source>
        <dbReference type="Proteomes" id="UP000188929"/>
    </source>
</evidence>
<sequence length="126" mass="14235">MPSRSHPPDIPLELGEFTEVVLRGRLTAPDGGGRITARAERFIGHRLGMSRWILLTSHRLLVVAPFPREGDWFDVVWDRREVKASQGVKHGDVIRVQLTTPAGPQVLRVPAKVRSEVSRFIKALRR</sequence>
<reference evidence="2" key="2">
    <citation type="journal article" date="2017" name="Genome Announc.">
        <title>Permanent Draft Genome Sequences of Three Frankia sp. Strains That Are Atypical, Noninfective, Ineffective Isolates.</title>
        <authorList>
            <person name="Gueddou A."/>
            <person name="Swanson E."/>
            <person name="Ktari A."/>
            <person name="Nouioui I."/>
            <person name="Hezbri K."/>
            <person name="Ghodhbane-Gtari F."/>
            <person name="Simpson S."/>
            <person name="Morris K."/>
            <person name="Thomas W.K."/>
            <person name="Sen A."/>
            <person name="Gtari M."/>
            <person name="Tisa L.S."/>
        </authorList>
    </citation>
    <scope>NUCLEOTIDE SEQUENCE</scope>
    <source>
        <strain evidence="2">NRRL B-16386</strain>
    </source>
</reference>